<comment type="caution">
    <text evidence="2">The sequence shown here is derived from an EMBL/GenBank/DDBJ whole genome shotgun (WGS) entry which is preliminary data.</text>
</comment>
<gene>
    <name evidence="2" type="ORF">H8923_01895</name>
</gene>
<feature type="transmembrane region" description="Helical" evidence="1">
    <location>
        <begin position="20"/>
        <end position="46"/>
    </location>
</feature>
<feature type="transmembrane region" description="Helical" evidence="1">
    <location>
        <begin position="115"/>
        <end position="136"/>
    </location>
</feature>
<organism evidence="2 3">
    <name type="scientific">Romboutsia faecis</name>
    <dbReference type="NCBI Taxonomy" id="2764597"/>
    <lineage>
        <taxon>Bacteria</taxon>
        <taxon>Bacillati</taxon>
        <taxon>Bacillota</taxon>
        <taxon>Clostridia</taxon>
        <taxon>Peptostreptococcales</taxon>
        <taxon>Peptostreptococcaceae</taxon>
        <taxon>Romboutsia</taxon>
    </lineage>
</organism>
<evidence type="ECO:0000256" key="1">
    <source>
        <dbReference type="SAM" id="Phobius"/>
    </source>
</evidence>
<protein>
    <submittedName>
        <fullName evidence="2">Uncharacterized protein</fullName>
    </submittedName>
</protein>
<feature type="transmembrane region" description="Helical" evidence="1">
    <location>
        <begin position="58"/>
        <end position="75"/>
    </location>
</feature>
<keyword evidence="1" id="KW-0812">Transmembrane</keyword>
<reference evidence="2 3" key="1">
    <citation type="submission" date="2020-08" db="EMBL/GenBank/DDBJ databases">
        <authorList>
            <person name="Liu C."/>
            <person name="Sun Q."/>
        </authorList>
    </citation>
    <scope>NUCLEOTIDE SEQUENCE [LARGE SCALE GENOMIC DNA]</scope>
    <source>
        <strain evidence="2 3">NSJ-18</strain>
    </source>
</reference>
<dbReference type="EMBL" id="JACRWE010000001">
    <property type="protein sequence ID" value="MBC5995501.1"/>
    <property type="molecule type" value="Genomic_DNA"/>
</dbReference>
<name>A0ABR7JKP2_9FIRM</name>
<keyword evidence="1" id="KW-0472">Membrane</keyword>
<evidence type="ECO:0000313" key="3">
    <source>
        <dbReference type="Proteomes" id="UP000609849"/>
    </source>
</evidence>
<sequence>MKCSRRKALKEEISNDWNKLNLAAQILVLVGGFIFIATVFLAFYKISDDSLYKSVETVFRSCLASIFGFILSSNIKNTEKKVSNKISYNENDETLITQEEEECIKKVNYQEGNSIQLIVAFIICIVCSISILAIYIRNLNQDIPSITQFRDLMCTSIGFLLGESKIKK</sequence>
<dbReference type="RefSeq" id="WP_147541461.1">
    <property type="nucleotide sequence ID" value="NZ_JACRWE010000001.1"/>
</dbReference>
<evidence type="ECO:0000313" key="2">
    <source>
        <dbReference type="EMBL" id="MBC5995501.1"/>
    </source>
</evidence>
<dbReference type="Proteomes" id="UP000609849">
    <property type="component" value="Unassembled WGS sequence"/>
</dbReference>
<keyword evidence="3" id="KW-1185">Reference proteome</keyword>
<keyword evidence="1" id="KW-1133">Transmembrane helix</keyword>
<accession>A0ABR7JKP2</accession>
<proteinExistence type="predicted"/>